<reference evidence="2" key="1">
    <citation type="journal article" date="2019" name="Int. J. Syst. Evol. Microbiol.">
        <title>The Global Catalogue of Microorganisms (GCM) 10K type strain sequencing project: providing services to taxonomists for standard genome sequencing and annotation.</title>
        <authorList>
            <consortium name="The Broad Institute Genomics Platform"/>
            <consortium name="The Broad Institute Genome Sequencing Center for Infectious Disease"/>
            <person name="Wu L."/>
            <person name="Ma J."/>
        </authorList>
    </citation>
    <scope>NUCLEOTIDE SEQUENCE [LARGE SCALE GENOMIC DNA]</scope>
    <source>
        <strain evidence="2">JCM 17137</strain>
    </source>
</reference>
<sequence>MNQVPQWHLQGDWFDVCSCDVPCPCYFAQPPTNGACEGTLAWHIREGRYGDVVLDGLNVMALGAFTGNIWVEGTKMTAGLFFDERADQRQWEALQTIFTGQAGGWPQKIAELIGQTTGVESVPIEFDTDENLEWWSARIPGRVEARAEALTGPTTLPGQHVEVHNPAGSEVGPATGTVATQGVAVTDRAEALTFEWDHSSKSSKHMRFDWSGPDES</sequence>
<evidence type="ECO:0000313" key="2">
    <source>
        <dbReference type="Proteomes" id="UP001500908"/>
    </source>
</evidence>
<dbReference type="InterPro" id="IPR009758">
    <property type="entry name" value="DUF1326"/>
</dbReference>
<accession>A0ABP7FQX1</accession>
<gene>
    <name evidence="1" type="ORF">GCM10022402_24560</name>
</gene>
<dbReference type="Pfam" id="PF07040">
    <property type="entry name" value="DUF1326"/>
    <property type="match status" value="1"/>
</dbReference>
<dbReference type="PIRSF" id="PIRSF033303">
    <property type="entry name" value="UCP033303"/>
    <property type="match status" value="1"/>
</dbReference>
<name>A0ABP7FQX1_9ACTN</name>
<proteinExistence type="predicted"/>
<dbReference type="Proteomes" id="UP001500908">
    <property type="component" value="Unassembled WGS sequence"/>
</dbReference>
<dbReference type="EMBL" id="BAABDD010000009">
    <property type="protein sequence ID" value="GAA3743941.1"/>
    <property type="molecule type" value="Genomic_DNA"/>
</dbReference>
<evidence type="ECO:0000313" key="1">
    <source>
        <dbReference type="EMBL" id="GAA3743941.1"/>
    </source>
</evidence>
<comment type="caution">
    <text evidence="1">The sequence shown here is derived from an EMBL/GenBank/DDBJ whole genome shotgun (WGS) entry which is preliminary data.</text>
</comment>
<dbReference type="InterPro" id="IPR014581">
    <property type="entry name" value="UCP033303"/>
</dbReference>
<organism evidence="1 2">
    <name type="scientific">Salinactinospora qingdaonensis</name>
    <dbReference type="NCBI Taxonomy" id="702744"/>
    <lineage>
        <taxon>Bacteria</taxon>
        <taxon>Bacillati</taxon>
        <taxon>Actinomycetota</taxon>
        <taxon>Actinomycetes</taxon>
        <taxon>Streptosporangiales</taxon>
        <taxon>Nocardiopsidaceae</taxon>
        <taxon>Salinactinospora</taxon>
    </lineage>
</organism>
<protein>
    <submittedName>
        <fullName evidence="1">DUF1326 domain-containing protein</fullName>
    </submittedName>
</protein>
<keyword evidence="2" id="KW-1185">Reference proteome</keyword>
<dbReference type="RefSeq" id="WP_344971052.1">
    <property type="nucleotide sequence ID" value="NZ_BAABDD010000009.1"/>
</dbReference>